<evidence type="ECO:0000313" key="2">
    <source>
        <dbReference type="Proteomes" id="UP001479436"/>
    </source>
</evidence>
<dbReference type="EMBL" id="JASJQH010007069">
    <property type="protein sequence ID" value="KAK9718989.1"/>
    <property type="molecule type" value="Genomic_DNA"/>
</dbReference>
<reference evidence="1 2" key="1">
    <citation type="submission" date="2023-04" db="EMBL/GenBank/DDBJ databases">
        <title>Genome of Basidiobolus ranarum AG-B5.</title>
        <authorList>
            <person name="Stajich J.E."/>
            <person name="Carter-House D."/>
            <person name="Gryganskyi A."/>
        </authorList>
    </citation>
    <scope>NUCLEOTIDE SEQUENCE [LARGE SCALE GENOMIC DNA]</scope>
    <source>
        <strain evidence="1 2">AG-B5</strain>
    </source>
</reference>
<proteinExistence type="predicted"/>
<protein>
    <submittedName>
        <fullName evidence="1">Uncharacterized protein</fullName>
    </submittedName>
</protein>
<comment type="caution">
    <text evidence="1">The sequence shown here is derived from an EMBL/GenBank/DDBJ whole genome shotgun (WGS) entry which is preliminary data.</text>
</comment>
<sequence length="199" mass="23282">MIASYNTSDMLVKSDSMSTSTYPTVSLVQARKKDDLSHEYIPISNTEVISKAYVLDNLRKMGSILFNNPDSTNTCLHLNDERGNTMELWVHDFYFLHESSLLYQLLHQFSKPNTPETENSNPYELSITSLEDKENHHVYVTVPSVNGIEHLLRWVYTREDNEWLMSMNEENFESIMENVAFLRLNQEAYYVMALFYENL</sequence>
<evidence type="ECO:0000313" key="1">
    <source>
        <dbReference type="EMBL" id="KAK9718989.1"/>
    </source>
</evidence>
<name>A0ABR2W3J3_9FUNG</name>
<accession>A0ABR2W3J3</accession>
<organism evidence="1 2">
    <name type="scientific">Basidiobolus ranarum</name>
    <dbReference type="NCBI Taxonomy" id="34480"/>
    <lineage>
        <taxon>Eukaryota</taxon>
        <taxon>Fungi</taxon>
        <taxon>Fungi incertae sedis</taxon>
        <taxon>Zoopagomycota</taxon>
        <taxon>Entomophthoromycotina</taxon>
        <taxon>Basidiobolomycetes</taxon>
        <taxon>Basidiobolales</taxon>
        <taxon>Basidiobolaceae</taxon>
        <taxon>Basidiobolus</taxon>
    </lineage>
</organism>
<keyword evidence="2" id="KW-1185">Reference proteome</keyword>
<dbReference type="Proteomes" id="UP001479436">
    <property type="component" value="Unassembled WGS sequence"/>
</dbReference>
<gene>
    <name evidence="1" type="ORF">K7432_005126</name>
</gene>